<feature type="region of interest" description="Disordered" evidence="1">
    <location>
        <begin position="46"/>
        <end position="191"/>
    </location>
</feature>
<feature type="compositionally biased region" description="Low complexity" evidence="1">
    <location>
        <begin position="1306"/>
        <end position="1318"/>
    </location>
</feature>
<accession>A0A4P9XBX0</accession>
<feature type="compositionally biased region" description="Basic and acidic residues" evidence="1">
    <location>
        <begin position="126"/>
        <end position="137"/>
    </location>
</feature>
<feature type="region of interest" description="Disordered" evidence="1">
    <location>
        <begin position="1"/>
        <end position="34"/>
    </location>
</feature>
<feature type="region of interest" description="Disordered" evidence="1">
    <location>
        <begin position="887"/>
        <end position="917"/>
    </location>
</feature>
<feature type="compositionally biased region" description="Low complexity" evidence="1">
    <location>
        <begin position="19"/>
        <end position="34"/>
    </location>
</feature>
<gene>
    <name evidence="2" type="ORF">CXG81DRAFT_24693</name>
</gene>
<feature type="region of interest" description="Disordered" evidence="1">
    <location>
        <begin position="1301"/>
        <end position="1332"/>
    </location>
</feature>
<keyword evidence="3" id="KW-1185">Reference proteome</keyword>
<feature type="compositionally biased region" description="Low complexity" evidence="1">
    <location>
        <begin position="46"/>
        <end position="116"/>
    </location>
</feature>
<dbReference type="Proteomes" id="UP000274922">
    <property type="component" value="Unassembled WGS sequence"/>
</dbReference>
<feature type="region of interest" description="Disordered" evidence="1">
    <location>
        <begin position="1242"/>
        <end position="1280"/>
    </location>
</feature>
<evidence type="ECO:0000313" key="3">
    <source>
        <dbReference type="Proteomes" id="UP000274922"/>
    </source>
</evidence>
<feature type="compositionally biased region" description="Low complexity" evidence="1">
    <location>
        <begin position="1249"/>
        <end position="1258"/>
    </location>
</feature>
<proteinExistence type="predicted"/>
<name>A0A4P9XBX0_9FUNG</name>
<evidence type="ECO:0000313" key="2">
    <source>
        <dbReference type="EMBL" id="RKP02640.1"/>
    </source>
</evidence>
<organism evidence="2 3">
    <name type="scientific">Caulochytrium protostelioides</name>
    <dbReference type="NCBI Taxonomy" id="1555241"/>
    <lineage>
        <taxon>Eukaryota</taxon>
        <taxon>Fungi</taxon>
        <taxon>Fungi incertae sedis</taxon>
        <taxon>Chytridiomycota</taxon>
        <taxon>Chytridiomycota incertae sedis</taxon>
        <taxon>Chytridiomycetes</taxon>
        <taxon>Caulochytriales</taxon>
        <taxon>Caulochytriaceae</taxon>
        <taxon>Caulochytrium</taxon>
    </lineage>
</organism>
<sequence length="1332" mass="143478">MPGSPQRKPVPFGRRRPPASVASSTAGSAAGSSTVSRAIAVGASFSRAPPATAPSGPRPSSGASVASSVSGSSYAPSSSAAAPSTATAASRAGSRSSRASVPSSLASSSQPAAVPVRLSRAPSDAGRSDAGRSDPGQRWRPASAVGRASGPPEGESAGVPSLRWQYERQRRAGRSFGADHEDDDGAAPFVLPSTPFVREYQQSLDFQQYDQTDWQDVTAPPVYGWEPPDVEARRATNPHLRKRTETHGAGAGVSYDAIALSRSVRDRDAFLVELDRPADPPVMVKRPPSEADAMDDAMDEALDHDKRLMQVEVHEDAVQFDHHLVPPLGNDATEHLIHSMHYTVQQQDWSQFLHRGVFSGVRAHGDEVPFLARQEPRPDNVFPVAGGVGTHWAASQPGWRSLTPVATPWQPMAAPYHRAYQSAQMYSWFAGTHVADDVSSTVVQPLLQESLAYETALAAAAGPGRDLLDLVPAEDAGSAPLLVYAAGRTLADVVIRPIERASLARAAASPPRLGPGWVLPFTTPLQRIRTRMAYGLSPAVLAVASLTFTGLTLHTIHLDSATAPHEADPDVVTLGGQLLCPHGLRDYTFDAWSDDLAVLRRRDICRWTPGQPVGTTRALPQWLTGTRDRLDEVGYDTGSVHTAYAPHTAVATMAGGVAQLDWRSPAAPTALFRLTDHQLMPHSLALPPYDVLLATRWQLHGLDRRMPGRAVWTVALEENAGTGGFSLPVTQWSLPQDRPDHDADVHADADDYDGDAFPMRSGFAHLWSTWTADNTMIPLPKHGRAGVAQVLQPHYTQPYKDVRGRCISGAQPRVQATAPVPVALPPWEAYNYREHVRTHPPQLGARVLLTGRASQPSAHVFSLLGDGQVVTQAFDMTDAVPSIDASKVWTSSDSAPRDDVVDGDDADDADDVDDTDDTDEAIDEAEQATRGFLAQPSRLANHSAEPLHALRQLLRDLIHEPFEAVAPAVPLAAIPWPARRKQRTPSLWDLATDADWPIAYTPDGVPVVPRPVPRILDDPRRWHAIASALFDEPMPETPPFLEFRGIPDDTPARYLARLFPDADAALRDGAAAALMLAQVGSLEPRVDYTTARAHAVMPRLHRHMRRLWDAEEAVYRDSGYEWSIASYFKLHDYHHYALRTPQLNLSHRDTLTNNEPRRKTFKRRRTAPGTGFRFAHHLPPTAAAAAARARAGLAADASASQPASMALPFGFSQPASAYSQPALASSQPMSSQPASRAIAIGTASAPGRTPSAATATPLTAPPMRPTALSQPPAALRREASQTSVGIGIGVPLMMSQSQRSLGFGASQLSQSQSTQPSKSKSKSKSKKGFGRR</sequence>
<reference evidence="3" key="1">
    <citation type="journal article" date="2018" name="Nat. Microbiol.">
        <title>Leveraging single-cell genomics to expand the fungal tree of life.</title>
        <authorList>
            <person name="Ahrendt S.R."/>
            <person name="Quandt C.A."/>
            <person name="Ciobanu D."/>
            <person name="Clum A."/>
            <person name="Salamov A."/>
            <person name="Andreopoulos B."/>
            <person name="Cheng J.F."/>
            <person name="Woyke T."/>
            <person name="Pelin A."/>
            <person name="Henrissat B."/>
            <person name="Reynolds N.K."/>
            <person name="Benny G.L."/>
            <person name="Smith M.E."/>
            <person name="James T.Y."/>
            <person name="Grigoriev I.V."/>
        </authorList>
    </citation>
    <scope>NUCLEOTIDE SEQUENCE [LARGE SCALE GENOMIC DNA]</scope>
    <source>
        <strain evidence="3">ATCC 52028</strain>
    </source>
</reference>
<evidence type="ECO:0000256" key="1">
    <source>
        <dbReference type="SAM" id="MobiDB-lite"/>
    </source>
</evidence>
<dbReference type="EMBL" id="ML014138">
    <property type="protein sequence ID" value="RKP02640.1"/>
    <property type="molecule type" value="Genomic_DNA"/>
</dbReference>
<feature type="compositionally biased region" description="Acidic residues" evidence="1">
    <location>
        <begin position="901"/>
        <end position="917"/>
    </location>
</feature>
<feature type="compositionally biased region" description="Basic residues" evidence="1">
    <location>
        <begin position="1319"/>
        <end position="1332"/>
    </location>
</feature>
<protein>
    <submittedName>
        <fullName evidence="2">Uncharacterized protein</fullName>
    </submittedName>
</protein>